<sequence>MKLMTRARTYERIEMVLLDKVPVAHYITNIWQRDVVWEKHNPAYRTLLGHVHVVNAAKVLLLLEMIVILIYLLFLFPYWIFWIGMHLVIILLTLYALKKEKHRWMWPINILVAFQFAVWSLVTVFELIIGMFDPNGYLQFYGQSHHEELPYKVIITCIVRAVVILITAALFWRLSVFHTTRRYLKAKANGAPKLHFKAKADGGGDEASGVEKLITPT</sequence>
<dbReference type="EMBL" id="JARK01001349">
    <property type="protein sequence ID" value="EYC24478.1"/>
    <property type="molecule type" value="Genomic_DNA"/>
</dbReference>
<dbReference type="AlphaFoldDB" id="A0A016VCM9"/>
<organism evidence="2 3">
    <name type="scientific">Ancylostoma ceylanicum</name>
    <dbReference type="NCBI Taxonomy" id="53326"/>
    <lineage>
        <taxon>Eukaryota</taxon>
        <taxon>Metazoa</taxon>
        <taxon>Ecdysozoa</taxon>
        <taxon>Nematoda</taxon>
        <taxon>Chromadorea</taxon>
        <taxon>Rhabditida</taxon>
        <taxon>Rhabditina</taxon>
        <taxon>Rhabditomorpha</taxon>
        <taxon>Strongyloidea</taxon>
        <taxon>Ancylostomatidae</taxon>
        <taxon>Ancylostomatinae</taxon>
        <taxon>Ancylostoma</taxon>
    </lineage>
</organism>
<accession>A0A016VCM9</accession>
<proteinExistence type="predicted"/>
<reference evidence="3" key="1">
    <citation type="journal article" date="2015" name="Nat. Genet.">
        <title>The genome and transcriptome of the zoonotic hookworm Ancylostoma ceylanicum identify infection-specific gene families.</title>
        <authorList>
            <person name="Schwarz E.M."/>
            <person name="Hu Y."/>
            <person name="Antoshechkin I."/>
            <person name="Miller M.M."/>
            <person name="Sternberg P.W."/>
            <person name="Aroian R.V."/>
        </authorList>
    </citation>
    <scope>NUCLEOTIDE SEQUENCE</scope>
    <source>
        <strain evidence="3">HY135</strain>
    </source>
</reference>
<dbReference type="Proteomes" id="UP000024635">
    <property type="component" value="Unassembled WGS sequence"/>
</dbReference>
<evidence type="ECO:0000256" key="1">
    <source>
        <dbReference type="SAM" id="Phobius"/>
    </source>
</evidence>
<dbReference type="OrthoDB" id="5789289at2759"/>
<gene>
    <name evidence="2" type="primary">Acey_s0013.g1925</name>
    <name evidence="2" type="synonym">Acey-K09H9.8</name>
    <name evidence="2" type="ORF">Y032_0013g1925</name>
</gene>
<feature type="transmembrane region" description="Helical" evidence="1">
    <location>
        <begin position="109"/>
        <end position="129"/>
    </location>
</feature>
<keyword evidence="1" id="KW-0472">Membrane</keyword>
<comment type="caution">
    <text evidence="2">The sequence shown here is derived from an EMBL/GenBank/DDBJ whole genome shotgun (WGS) entry which is preliminary data.</text>
</comment>
<keyword evidence="1" id="KW-0812">Transmembrane</keyword>
<keyword evidence="3" id="KW-1185">Reference proteome</keyword>
<name>A0A016VCM9_9BILA</name>
<protein>
    <submittedName>
        <fullName evidence="2">Uncharacterized protein</fullName>
    </submittedName>
</protein>
<keyword evidence="1" id="KW-1133">Transmembrane helix</keyword>
<feature type="transmembrane region" description="Helical" evidence="1">
    <location>
        <begin position="149"/>
        <end position="172"/>
    </location>
</feature>
<feature type="transmembrane region" description="Helical" evidence="1">
    <location>
        <begin position="79"/>
        <end position="97"/>
    </location>
</feature>
<evidence type="ECO:0000313" key="2">
    <source>
        <dbReference type="EMBL" id="EYC24478.1"/>
    </source>
</evidence>
<evidence type="ECO:0000313" key="3">
    <source>
        <dbReference type="Proteomes" id="UP000024635"/>
    </source>
</evidence>
<feature type="transmembrane region" description="Helical" evidence="1">
    <location>
        <begin position="53"/>
        <end position="73"/>
    </location>
</feature>